<dbReference type="InterPro" id="IPR000515">
    <property type="entry name" value="MetI-like"/>
</dbReference>
<gene>
    <name evidence="10" type="primary">nikC</name>
    <name evidence="10" type="ORF">EXIGUO9Y_80090</name>
</gene>
<sequence>MNVPLGRPRLLDRLSNQRLILIGCSVFLGLLFLAALAAPWLAPHDPFLVNLAVKLQEPSWTYPLGTDHLGRCTLSRLLYGARVSLGFAVLIFASSLLIGLLIGTLAGYIGGWVDQLLMRFCDGVMAFPSLILVLGLVGIFGPGLKQVIIALMLVQWVYYARMFRGLIMTLKEKNFIAAARVNGSSHWKIFRTHLLPNILPPLLVIGTLEMGWAIMDISAMSFLGLGVQSPAAEWGAMIHEGKSYIRSNPELMIYPGLMIMLVIASFNLLGESLSDRFGVTKQTK</sequence>
<feature type="transmembrane region" description="Helical" evidence="8">
    <location>
        <begin position="120"/>
        <end position="140"/>
    </location>
</feature>
<evidence type="ECO:0000256" key="2">
    <source>
        <dbReference type="ARBA" id="ARBA00022448"/>
    </source>
</evidence>
<protein>
    <submittedName>
        <fullName evidence="10">Nickel transporter subunit membrane component of ABC superfamily</fullName>
    </submittedName>
</protein>
<feature type="transmembrane region" description="Helical" evidence="8">
    <location>
        <begin position="251"/>
        <end position="269"/>
    </location>
</feature>
<feature type="transmembrane region" description="Helical" evidence="8">
    <location>
        <begin position="146"/>
        <end position="163"/>
    </location>
</feature>
<evidence type="ECO:0000256" key="6">
    <source>
        <dbReference type="ARBA" id="ARBA00023136"/>
    </source>
</evidence>
<comment type="subcellular location">
    <subcellularLocation>
        <location evidence="1 8">Cell membrane</location>
        <topology evidence="1 8">Multi-pass membrane protein</topology>
    </subcellularLocation>
</comment>
<evidence type="ECO:0000256" key="3">
    <source>
        <dbReference type="ARBA" id="ARBA00022475"/>
    </source>
</evidence>
<dbReference type="GO" id="GO:0015099">
    <property type="term" value="F:nickel cation transmembrane transporter activity"/>
    <property type="evidence" value="ECO:0007669"/>
    <property type="project" value="InterPro"/>
</dbReference>
<comment type="similarity">
    <text evidence="7">Belongs to the binding-protein-dependent transport system permease family. OppBC subfamily.</text>
</comment>
<evidence type="ECO:0000313" key="10">
    <source>
        <dbReference type="EMBL" id="VWX38762.1"/>
    </source>
</evidence>
<dbReference type="GO" id="GO:0005886">
    <property type="term" value="C:plasma membrane"/>
    <property type="evidence" value="ECO:0007669"/>
    <property type="project" value="UniProtKB-SubCell"/>
</dbReference>
<reference evidence="10 11" key="1">
    <citation type="submission" date="2019-10" db="EMBL/GenBank/DDBJ databases">
        <authorList>
            <person name="Karimi E."/>
        </authorList>
    </citation>
    <scope>NUCLEOTIDE SEQUENCE [LARGE SCALE GENOMIC DNA]</scope>
    <source>
        <strain evidence="10">Exiguobacterium sp. 9Y</strain>
    </source>
</reference>
<dbReference type="Pfam" id="PF00528">
    <property type="entry name" value="BPD_transp_1"/>
    <property type="match status" value="1"/>
</dbReference>
<dbReference type="NCBIfam" id="NF045474">
    <property type="entry name" value="Opp2C"/>
    <property type="match status" value="1"/>
</dbReference>
<evidence type="ECO:0000256" key="5">
    <source>
        <dbReference type="ARBA" id="ARBA00022989"/>
    </source>
</evidence>
<evidence type="ECO:0000256" key="1">
    <source>
        <dbReference type="ARBA" id="ARBA00004651"/>
    </source>
</evidence>
<dbReference type="PANTHER" id="PTHR43386">
    <property type="entry name" value="OLIGOPEPTIDE TRANSPORT SYSTEM PERMEASE PROTEIN APPC"/>
    <property type="match status" value="1"/>
</dbReference>
<dbReference type="Proteomes" id="UP000439752">
    <property type="component" value="Unassembled WGS sequence"/>
</dbReference>
<keyword evidence="3" id="KW-1003">Cell membrane</keyword>
<dbReference type="EMBL" id="CABWKQ010000058">
    <property type="protein sequence ID" value="VWX38762.1"/>
    <property type="molecule type" value="Genomic_DNA"/>
</dbReference>
<evidence type="ECO:0000256" key="8">
    <source>
        <dbReference type="RuleBase" id="RU363032"/>
    </source>
</evidence>
<dbReference type="PROSITE" id="PS50928">
    <property type="entry name" value="ABC_TM1"/>
    <property type="match status" value="1"/>
</dbReference>
<dbReference type="Pfam" id="PF12911">
    <property type="entry name" value="OppC_N"/>
    <property type="match status" value="1"/>
</dbReference>
<keyword evidence="6 8" id="KW-0472">Membrane</keyword>
<feature type="transmembrane region" description="Helical" evidence="8">
    <location>
        <begin position="20"/>
        <end position="42"/>
    </location>
</feature>
<keyword evidence="11" id="KW-1185">Reference proteome</keyword>
<dbReference type="PANTHER" id="PTHR43386:SF1">
    <property type="entry name" value="D,D-DIPEPTIDE TRANSPORT SYSTEM PERMEASE PROTEIN DDPC-RELATED"/>
    <property type="match status" value="1"/>
</dbReference>
<organism evidence="10 11">
    <name type="scientific">Exiguobacterium oxidotolerans</name>
    <dbReference type="NCBI Taxonomy" id="223958"/>
    <lineage>
        <taxon>Bacteria</taxon>
        <taxon>Bacillati</taxon>
        <taxon>Bacillota</taxon>
        <taxon>Bacilli</taxon>
        <taxon>Bacillales</taxon>
        <taxon>Bacillales Family XII. Incertae Sedis</taxon>
        <taxon>Exiguobacterium</taxon>
    </lineage>
</organism>
<dbReference type="InterPro" id="IPR053385">
    <property type="entry name" value="ABC_transport_permease"/>
</dbReference>
<feature type="domain" description="ABC transmembrane type-1" evidence="9">
    <location>
        <begin position="85"/>
        <end position="270"/>
    </location>
</feature>
<dbReference type="AlphaFoldDB" id="A0A653IHJ0"/>
<keyword evidence="2 8" id="KW-0813">Transport</keyword>
<dbReference type="InterPro" id="IPR025966">
    <property type="entry name" value="OppC_N"/>
</dbReference>
<accession>A0A653IHJ0</accession>
<dbReference type="InterPro" id="IPR035906">
    <property type="entry name" value="MetI-like_sf"/>
</dbReference>
<feature type="transmembrane region" description="Helical" evidence="8">
    <location>
        <begin position="194"/>
        <end position="215"/>
    </location>
</feature>
<dbReference type="NCBIfam" id="TIGR02790">
    <property type="entry name" value="nickel_nikC"/>
    <property type="match status" value="1"/>
</dbReference>
<evidence type="ECO:0000256" key="7">
    <source>
        <dbReference type="ARBA" id="ARBA00024202"/>
    </source>
</evidence>
<feature type="transmembrane region" description="Helical" evidence="8">
    <location>
        <begin position="85"/>
        <end position="108"/>
    </location>
</feature>
<dbReference type="SUPFAM" id="SSF161098">
    <property type="entry name" value="MetI-like"/>
    <property type="match status" value="1"/>
</dbReference>
<dbReference type="CDD" id="cd06261">
    <property type="entry name" value="TM_PBP2"/>
    <property type="match status" value="1"/>
</dbReference>
<evidence type="ECO:0000313" key="11">
    <source>
        <dbReference type="Proteomes" id="UP000439752"/>
    </source>
</evidence>
<keyword evidence="4 8" id="KW-0812">Transmembrane</keyword>
<keyword evidence="5 8" id="KW-1133">Transmembrane helix</keyword>
<evidence type="ECO:0000256" key="4">
    <source>
        <dbReference type="ARBA" id="ARBA00022692"/>
    </source>
</evidence>
<proteinExistence type="inferred from homology"/>
<dbReference type="RefSeq" id="WP_159172608.1">
    <property type="nucleotide sequence ID" value="NZ_LR732308.1"/>
</dbReference>
<name>A0A653IHJ0_9BACL</name>
<dbReference type="Gene3D" id="1.10.3720.10">
    <property type="entry name" value="MetI-like"/>
    <property type="match status" value="1"/>
</dbReference>
<dbReference type="InterPro" id="IPR014157">
    <property type="entry name" value="Nickel_NikC"/>
</dbReference>
<dbReference type="InterPro" id="IPR050366">
    <property type="entry name" value="BP-dependent_transpt_permease"/>
</dbReference>
<evidence type="ECO:0000259" key="9">
    <source>
        <dbReference type="PROSITE" id="PS50928"/>
    </source>
</evidence>